<accession>A0A1Z3HFY9</accession>
<reference evidence="2 3" key="1">
    <citation type="journal article" date="2016" name="Biochim. Biophys. Acta">
        <title>Characterization of red-shifted phycobilisomes isolated from the chlorophyll f-containing cyanobacterium Halomicronema hongdechloris.</title>
        <authorList>
            <person name="Li Y."/>
            <person name="Lin Y."/>
            <person name="Garvey C.J."/>
            <person name="Birch D."/>
            <person name="Corkery R.W."/>
            <person name="Loughlin P.C."/>
            <person name="Scheer H."/>
            <person name="Willows R.D."/>
            <person name="Chen M."/>
        </authorList>
    </citation>
    <scope>NUCLEOTIDE SEQUENCE [LARGE SCALE GENOMIC DNA]</scope>
    <source>
        <strain evidence="2 3">C2206</strain>
    </source>
</reference>
<evidence type="ECO:0000259" key="1">
    <source>
        <dbReference type="Pfam" id="PF01926"/>
    </source>
</evidence>
<dbReference type="InterPro" id="IPR027417">
    <property type="entry name" value="P-loop_NTPase"/>
</dbReference>
<dbReference type="Gene3D" id="3.40.50.300">
    <property type="entry name" value="P-loop containing nucleotide triphosphate hydrolases"/>
    <property type="match status" value="1"/>
</dbReference>
<protein>
    <submittedName>
        <fullName evidence="2">GTPase Era</fullName>
    </submittedName>
</protein>
<sequence length="116" mass="12747">MGQAILSWFDISDERVAEILAAVRDELPVTEALLIGKPQPGKSSLVRGLTGVSAAIVDQGFRPHTQHTERYAYPSEELPLLIFTDTVGLGEAHQDMQALIQELIDDLRRPSNRPAS</sequence>
<dbReference type="SUPFAM" id="SSF52540">
    <property type="entry name" value="P-loop containing nucleoside triphosphate hydrolases"/>
    <property type="match status" value="1"/>
</dbReference>
<dbReference type="Pfam" id="PF01926">
    <property type="entry name" value="MMR_HSR1"/>
    <property type="match status" value="1"/>
</dbReference>
<dbReference type="GO" id="GO:0005525">
    <property type="term" value="F:GTP binding"/>
    <property type="evidence" value="ECO:0007669"/>
    <property type="project" value="InterPro"/>
</dbReference>
<dbReference type="AlphaFoldDB" id="A0A1Z3HFY9"/>
<dbReference type="Proteomes" id="UP000191901">
    <property type="component" value="Chromosome"/>
</dbReference>
<keyword evidence="3" id="KW-1185">Reference proteome</keyword>
<gene>
    <name evidence="2" type="primary">era_1</name>
    <name evidence="2" type="ORF">XM38_001400</name>
</gene>
<dbReference type="EMBL" id="CP021983">
    <property type="protein sequence ID" value="ASC69214.1"/>
    <property type="molecule type" value="Genomic_DNA"/>
</dbReference>
<name>A0A1Z3HFY9_9CYAN</name>
<feature type="domain" description="G" evidence="1">
    <location>
        <begin position="33"/>
        <end position="100"/>
    </location>
</feature>
<proteinExistence type="predicted"/>
<dbReference type="InterPro" id="IPR006073">
    <property type="entry name" value="GTP-bd"/>
</dbReference>
<dbReference type="KEGG" id="hhg:XM38_001400"/>
<evidence type="ECO:0000313" key="2">
    <source>
        <dbReference type="EMBL" id="ASC69214.1"/>
    </source>
</evidence>
<organism evidence="2 3">
    <name type="scientific">Halomicronema hongdechloris C2206</name>
    <dbReference type="NCBI Taxonomy" id="1641165"/>
    <lineage>
        <taxon>Bacteria</taxon>
        <taxon>Bacillati</taxon>
        <taxon>Cyanobacteriota</taxon>
        <taxon>Cyanophyceae</taxon>
        <taxon>Nodosilineales</taxon>
        <taxon>Nodosilineaceae</taxon>
        <taxon>Halomicronema</taxon>
    </lineage>
</organism>
<evidence type="ECO:0000313" key="3">
    <source>
        <dbReference type="Proteomes" id="UP000191901"/>
    </source>
</evidence>